<protein>
    <submittedName>
        <fullName evidence="1">Uncharacterized protein</fullName>
    </submittedName>
</protein>
<evidence type="ECO:0000313" key="2">
    <source>
        <dbReference type="Proteomes" id="UP000193200"/>
    </source>
</evidence>
<reference evidence="1 2" key="1">
    <citation type="submission" date="2017-03" db="EMBL/GenBank/DDBJ databases">
        <authorList>
            <person name="Afonso C.L."/>
            <person name="Miller P.J."/>
            <person name="Scott M.A."/>
            <person name="Spackman E."/>
            <person name="Goraichik I."/>
            <person name="Dimitrov K.M."/>
            <person name="Suarez D.L."/>
            <person name="Swayne D.E."/>
        </authorList>
    </citation>
    <scope>NUCLEOTIDE SEQUENCE [LARGE SCALE GENOMIC DNA]</scope>
    <source>
        <strain evidence="1 2">CECT 7691</strain>
    </source>
</reference>
<dbReference type="RefSeq" id="WP_085885528.1">
    <property type="nucleotide sequence ID" value="NZ_FWFR01000005.1"/>
</dbReference>
<dbReference type="InParanoid" id="A0A1Y5TY73"/>
<dbReference type="Proteomes" id="UP000193200">
    <property type="component" value="Unassembled WGS sequence"/>
</dbReference>
<keyword evidence="2" id="KW-1185">Reference proteome</keyword>
<accession>A0A1Y5TY73</accession>
<proteinExistence type="predicted"/>
<organism evidence="1 2">
    <name type="scientific">Oceanibacterium hippocampi</name>
    <dbReference type="NCBI Taxonomy" id="745714"/>
    <lineage>
        <taxon>Bacteria</taxon>
        <taxon>Pseudomonadati</taxon>
        <taxon>Pseudomonadota</taxon>
        <taxon>Alphaproteobacteria</taxon>
        <taxon>Sneathiellales</taxon>
        <taxon>Sneathiellaceae</taxon>
        <taxon>Oceanibacterium</taxon>
    </lineage>
</organism>
<dbReference type="AlphaFoldDB" id="A0A1Y5TY73"/>
<dbReference type="EMBL" id="FWFR01000005">
    <property type="protein sequence ID" value="SLN76779.1"/>
    <property type="molecule type" value="Genomic_DNA"/>
</dbReference>
<gene>
    <name evidence="1" type="ORF">OCH7691_04188</name>
</gene>
<sequence>MTAVLEIVRDPVDGHLRARAPALFRALADWLESDVQEDPAHARLLLEQVRGEADGEHVGNAYVLVLNGTEARIEALHDPDERLALPRRDLAGALQGWLAALDRRA</sequence>
<name>A0A1Y5TY73_9PROT</name>
<evidence type="ECO:0000313" key="1">
    <source>
        <dbReference type="EMBL" id="SLN76779.1"/>
    </source>
</evidence>